<reference evidence="8 9" key="1">
    <citation type="submission" date="2019-06" db="EMBL/GenBank/DDBJ databases">
        <authorList>
            <person name="Broberg M."/>
        </authorList>
    </citation>
    <scope>NUCLEOTIDE SEQUENCE [LARGE SCALE GENOMIC DNA]</scope>
</reference>
<keyword evidence="7" id="KW-0503">Monooxygenase</keyword>
<evidence type="ECO:0000313" key="9">
    <source>
        <dbReference type="Proteomes" id="UP000766486"/>
    </source>
</evidence>
<evidence type="ECO:0000256" key="2">
    <source>
        <dbReference type="ARBA" id="ARBA00010617"/>
    </source>
</evidence>
<evidence type="ECO:0000256" key="6">
    <source>
        <dbReference type="ARBA" id="ARBA00023004"/>
    </source>
</evidence>
<dbReference type="Gene3D" id="1.10.630.10">
    <property type="entry name" value="Cytochrome P450"/>
    <property type="match status" value="1"/>
</dbReference>
<dbReference type="InterPro" id="IPR036396">
    <property type="entry name" value="Cyt_P450_sf"/>
</dbReference>
<keyword evidence="3" id="KW-0349">Heme</keyword>
<evidence type="ECO:0000256" key="1">
    <source>
        <dbReference type="ARBA" id="ARBA00001971"/>
    </source>
</evidence>
<organism evidence="8 9">
    <name type="scientific">Bionectria ochroleuca</name>
    <name type="common">Gliocladium roseum</name>
    <dbReference type="NCBI Taxonomy" id="29856"/>
    <lineage>
        <taxon>Eukaryota</taxon>
        <taxon>Fungi</taxon>
        <taxon>Dikarya</taxon>
        <taxon>Ascomycota</taxon>
        <taxon>Pezizomycotina</taxon>
        <taxon>Sordariomycetes</taxon>
        <taxon>Hypocreomycetidae</taxon>
        <taxon>Hypocreales</taxon>
        <taxon>Bionectriaceae</taxon>
        <taxon>Clonostachys</taxon>
    </lineage>
</organism>
<sequence>MSTKTSGRPRTHFDVSLCGYGVLLNMQKYDAEFRQRRKLVHRQLGMKAARYEGSRNAISGIQDMESRRLLARVLDEPESLRQHIKTEASAIILRMTYGYTVKHNAADPLVVLIEGMMHDLSFAFTPLSWTVENDIGTPIPSRMASGDVIQSGGSQVETHAPYGDRISIRVRSTANGEGAAPNIVRLFGHPTARER</sequence>
<dbReference type="EMBL" id="CABFNS010000742">
    <property type="protein sequence ID" value="VUC26001.1"/>
    <property type="molecule type" value="Genomic_DNA"/>
</dbReference>
<keyword evidence="5" id="KW-0560">Oxidoreductase</keyword>
<name>A0ABY6U4N5_BIOOC</name>
<keyword evidence="9" id="KW-1185">Reference proteome</keyword>
<evidence type="ECO:0000256" key="5">
    <source>
        <dbReference type="ARBA" id="ARBA00023002"/>
    </source>
</evidence>
<keyword evidence="4" id="KW-0479">Metal-binding</keyword>
<gene>
    <name evidence="8" type="ORF">CLO192961_LOCUS179500</name>
</gene>
<dbReference type="PANTHER" id="PTHR46300">
    <property type="entry name" value="P450, PUTATIVE (EUROFUNG)-RELATED-RELATED"/>
    <property type="match status" value="1"/>
</dbReference>
<proteinExistence type="inferred from homology"/>
<evidence type="ECO:0000256" key="4">
    <source>
        <dbReference type="ARBA" id="ARBA00022723"/>
    </source>
</evidence>
<dbReference type="Proteomes" id="UP000766486">
    <property type="component" value="Unassembled WGS sequence"/>
</dbReference>
<comment type="similarity">
    <text evidence="2">Belongs to the cytochrome P450 family.</text>
</comment>
<evidence type="ECO:0000256" key="3">
    <source>
        <dbReference type="ARBA" id="ARBA00022617"/>
    </source>
</evidence>
<dbReference type="PANTHER" id="PTHR46300:SF7">
    <property type="entry name" value="P450, PUTATIVE (EUROFUNG)-RELATED"/>
    <property type="match status" value="1"/>
</dbReference>
<evidence type="ECO:0000313" key="8">
    <source>
        <dbReference type="EMBL" id="VUC26001.1"/>
    </source>
</evidence>
<keyword evidence="6" id="KW-0408">Iron</keyword>
<accession>A0ABY6U4N5</accession>
<dbReference type="InterPro" id="IPR050364">
    <property type="entry name" value="Cytochrome_P450_fung"/>
</dbReference>
<protein>
    <submittedName>
        <fullName evidence="8">Uncharacterized protein</fullName>
    </submittedName>
</protein>
<comment type="cofactor">
    <cofactor evidence="1">
        <name>heme</name>
        <dbReference type="ChEBI" id="CHEBI:30413"/>
    </cofactor>
</comment>
<evidence type="ECO:0000256" key="7">
    <source>
        <dbReference type="ARBA" id="ARBA00023033"/>
    </source>
</evidence>
<comment type="caution">
    <text evidence="8">The sequence shown here is derived from an EMBL/GenBank/DDBJ whole genome shotgun (WGS) entry which is preliminary data.</text>
</comment>